<dbReference type="Gene3D" id="2.40.50.100">
    <property type="match status" value="1"/>
</dbReference>
<evidence type="ECO:0000313" key="6">
    <source>
        <dbReference type="EMBL" id="MDR5900010.1"/>
    </source>
</evidence>
<dbReference type="PROSITE" id="PS51257">
    <property type="entry name" value="PROKAR_LIPOPROTEIN"/>
    <property type="match status" value="1"/>
</dbReference>
<sequence length="382" mass="40709">MKALWRTARRVVAGLLTVGLLTACSDQPPAPQTKSAAIPSVEVGETVAWDYPETRHLPGVVSPAKRAVLSTRVAGAVTSVFVQAGEQANTGELLASVDAREVDAAIAVAQEKITAAEAAAAQARLNSQRLHRLYAEDLIARVRTEQADVKLKELEAQLQTARSELKAQQANLSYTRITAPFDGYVTETLVDTGTFVGPGQPMLVFEQRRQLHIDVPISREQAAALVTGQKLSILTDTHDANTQARLISVIPALTDGGTGQRLRLIVDAPPASLSPGQVVTVRVPTPSLGQQGENAIRVGLPQAALIRRGQLTGVLVVDMSREKPTLQLRWIKTATPPAGVDDHIPVIQGLSVDEKVVLNPDPTLKDGQTVSVQPAAQRPGET</sequence>
<dbReference type="Gene3D" id="2.40.30.170">
    <property type="match status" value="1"/>
</dbReference>
<keyword evidence="4" id="KW-0732">Signal</keyword>
<evidence type="ECO:0000256" key="4">
    <source>
        <dbReference type="SAM" id="SignalP"/>
    </source>
</evidence>
<evidence type="ECO:0000313" key="7">
    <source>
        <dbReference type="Proteomes" id="UP001254564"/>
    </source>
</evidence>
<accession>A0ABU1H7B8</accession>
<dbReference type="Gene3D" id="2.40.420.20">
    <property type="match status" value="1"/>
</dbReference>
<dbReference type="Gene3D" id="1.10.287.470">
    <property type="entry name" value="Helix hairpin bin"/>
    <property type="match status" value="1"/>
</dbReference>
<dbReference type="RefSeq" id="WP_309656887.1">
    <property type="nucleotide sequence ID" value="NZ_JARWAN010000025.1"/>
</dbReference>
<name>A0ABU1H7B8_9GAMM</name>
<evidence type="ECO:0000256" key="2">
    <source>
        <dbReference type="SAM" id="Coils"/>
    </source>
</evidence>
<dbReference type="NCBIfam" id="TIGR01730">
    <property type="entry name" value="RND_mfp"/>
    <property type="match status" value="1"/>
</dbReference>
<dbReference type="PANTHER" id="PTHR30469">
    <property type="entry name" value="MULTIDRUG RESISTANCE PROTEIN MDTA"/>
    <property type="match status" value="1"/>
</dbReference>
<protein>
    <submittedName>
        <fullName evidence="6">Efflux RND transporter periplasmic adaptor subunit</fullName>
    </submittedName>
</protein>
<evidence type="ECO:0000259" key="5">
    <source>
        <dbReference type="Pfam" id="PF25917"/>
    </source>
</evidence>
<dbReference type="EMBL" id="JARWAN010000025">
    <property type="protein sequence ID" value="MDR5900010.1"/>
    <property type="molecule type" value="Genomic_DNA"/>
</dbReference>
<reference evidence="6 7" key="1">
    <citation type="submission" date="2023-04" db="EMBL/GenBank/DDBJ databases">
        <title>A long-awaited taxogenomic arrangement of the family Halomonadaceae.</title>
        <authorList>
            <person name="De La Haba R."/>
            <person name="Chuvochina M."/>
            <person name="Wittouck S."/>
            <person name="Arahal D.R."/>
            <person name="Sanchez-Porro C."/>
            <person name="Hugenholtz P."/>
            <person name="Ventosa A."/>
        </authorList>
    </citation>
    <scope>NUCLEOTIDE SEQUENCE [LARGE SCALE GENOMIC DNA]</scope>
    <source>
        <strain evidence="6 7">DSM 21020</strain>
    </source>
</reference>
<keyword evidence="7" id="KW-1185">Reference proteome</keyword>
<dbReference type="Pfam" id="PF25917">
    <property type="entry name" value="BSH_RND"/>
    <property type="match status" value="1"/>
</dbReference>
<evidence type="ECO:0000256" key="1">
    <source>
        <dbReference type="ARBA" id="ARBA00009477"/>
    </source>
</evidence>
<dbReference type="Proteomes" id="UP001254564">
    <property type="component" value="Unassembled WGS sequence"/>
</dbReference>
<dbReference type="SUPFAM" id="SSF111369">
    <property type="entry name" value="HlyD-like secretion proteins"/>
    <property type="match status" value="1"/>
</dbReference>
<dbReference type="PANTHER" id="PTHR30469:SF15">
    <property type="entry name" value="HLYD FAMILY OF SECRETION PROTEINS"/>
    <property type="match status" value="1"/>
</dbReference>
<comment type="caution">
    <text evidence="6">The sequence shown here is derived from an EMBL/GenBank/DDBJ whole genome shotgun (WGS) entry which is preliminary data.</text>
</comment>
<dbReference type="InterPro" id="IPR058625">
    <property type="entry name" value="MdtA-like_BSH"/>
</dbReference>
<feature type="chain" id="PRO_5046667073" evidence="4">
    <location>
        <begin position="24"/>
        <end position="382"/>
    </location>
</feature>
<dbReference type="InterPro" id="IPR006143">
    <property type="entry name" value="RND_pump_MFP"/>
</dbReference>
<feature type="coiled-coil region" evidence="2">
    <location>
        <begin position="106"/>
        <end position="171"/>
    </location>
</feature>
<feature type="region of interest" description="Disordered" evidence="3">
    <location>
        <begin position="361"/>
        <end position="382"/>
    </location>
</feature>
<gene>
    <name evidence="6" type="ORF">QC823_13560</name>
</gene>
<proteinExistence type="inferred from homology"/>
<organism evidence="6 7">
    <name type="scientific">Vreelandella vilamensis</name>
    <dbReference type="NCBI Taxonomy" id="531309"/>
    <lineage>
        <taxon>Bacteria</taxon>
        <taxon>Pseudomonadati</taxon>
        <taxon>Pseudomonadota</taxon>
        <taxon>Gammaproteobacteria</taxon>
        <taxon>Oceanospirillales</taxon>
        <taxon>Halomonadaceae</taxon>
        <taxon>Vreelandella</taxon>
    </lineage>
</organism>
<comment type="similarity">
    <text evidence="1">Belongs to the membrane fusion protein (MFP) (TC 8.A.1) family.</text>
</comment>
<keyword evidence="2" id="KW-0175">Coiled coil</keyword>
<evidence type="ECO:0000256" key="3">
    <source>
        <dbReference type="SAM" id="MobiDB-lite"/>
    </source>
</evidence>
<feature type="domain" description="Multidrug resistance protein MdtA-like barrel-sandwich hybrid" evidence="5">
    <location>
        <begin position="69"/>
        <end position="201"/>
    </location>
</feature>
<feature type="signal peptide" evidence="4">
    <location>
        <begin position="1"/>
        <end position="23"/>
    </location>
</feature>